<dbReference type="InterPro" id="IPR046342">
    <property type="entry name" value="CBS_dom_sf"/>
</dbReference>
<dbReference type="InterPro" id="IPR046348">
    <property type="entry name" value="SIS_dom_sf"/>
</dbReference>
<proteinExistence type="inferred from homology"/>
<dbReference type="GO" id="GO:0016853">
    <property type="term" value="F:isomerase activity"/>
    <property type="evidence" value="ECO:0007669"/>
    <property type="project" value="InterPro"/>
</dbReference>
<dbReference type="Pfam" id="PF01380">
    <property type="entry name" value="SIS"/>
    <property type="match status" value="1"/>
</dbReference>
<organism evidence="4">
    <name type="scientific">marine metagenome</name>
    <dbReference type="NCBI Taxonomy" id="408172"/>
    <lineage>
        <taxon>unclassified sequences</taxon>
        <taxon>metagenomes</taxon>
        <taxon>ecological metagenomes</taxon>
    </lineage>
</organism>
<evidence type="ECO:0000259" key="3">
    <source>
        <dbReference type="PROSITE" id="PS51464"/>
    </source>
</evidence>
<feature type="domain" description="CBS" evidence="2">
    <location>
        <begin position="123"/>
        <end position="182"/>
    </location>
</feature>
<reference evidence="4" key="1">
    <citation type="submission" date="2018-05" db="EMBL/GenBank/DDBJ databases">
        <authorList>
            <person name="Lanie J.A."/>
            <person name="Ng W.-L."/>
            <person name="Kazmierczak K.M."/>
            <person name="Andrzejewski T.M."/>
            <person name="Davidsen T.M."/>
            <person name="Wayne K.J."/>
            <person name="Tettelin H."/>
            <person name="Glass J.I."/>
            <person name="Rusch D."/>
            <person name="Podicherti R."/>
            <person name="Tsui H.-C.T."/>
            <person name="Winkler M.E."/>
        </authorList>
    </citation>
    <scope>NUCLEOTIDE SEQUENCE</scope>
</reference>
<sequence length="242" mass="25999">VHGDLGVIQRGDLVVALSHTGETNEILRLLETIKRVGAKVVCLTGAPDSTLAQAADVTLDCQVRVEACPMNLVPTASTTATLAMGDALAMTLLVKKDFREDDFAGLHPGGGIGKRLLRVDRLMRKGADLPTVNPETPMDEVAREISAKRLGMTCVTDAAVRLTGVITDGDLRRCLADEPNLLKQVAADVMTTDPHTITPSTLAAQALQIMEAHRVTSLVVVDEGKELQGVIHLHDLWRTELF</sequence>
<dbReference type="InterPro" id="IPR050986">
    <property type="entry name" value="GutQ/KpsF_isomerases"/>
</dbReference>
<dbReference type="SUPFAM" id="SSF53697">
    <property type="entry name" value="SIS domain"/>
    <property type="match status" value="1"/>
</dbReference>
<dbReference type="Gene3D" id="3.10.580.10">
    <property type="entry name" value="CBS-domain"/>
    <property type="match status" value="1"/>
</dbReference>
<name>A0A382IDC5_9ZZZZ</name>
<dbReference type="EMBL" id="UINC01066534">
    <property type="protein sequence ID" value="SVB97345.1"/>
    <property type="molecule type" value="Genomic_DNA"/>
</dbReference>
<protein>
    <recommendedName>
        <fullName evidence="5">KpsF/GutQ family sugar-phosphate isomerase</fullName>
    </recommendedName>
</protein>
<dbReference type="GO" id="GO:1901135">
    <property type="term" value="P:carbohydrate derivative metabolic process"/>
    <property type="evidence" value="ECO:0007669"/>
    <property type="project" value="InterPro"/>
</dbReference>
<accession>A0A382IDC5</accession>
<gene>
    <name evidence="4" type="ORF">METZ01_LOCUS250199</name>
</gene>
<feature type="domain" description="CBS" evidence="2">
    <location>
        <begin position="190"/>
        <end position="242"/>
    </location>
</feature>
<dbReference type="PANTHER" id="PTHR42745">
    <property type="match status" value="1"/>
</dbReference>
<dbReference type="PANTHER" id="PTHR42745:SF1">
    <property type="entry name" value="ARABINOSE 5-PHOSPHATE ISOMERASE KDSD"/>
    <property type="match status" value="1"/>
</dbReference>
<dbReference type="CDD" id="cd04604">
    <property type="entry name" value="CBS_pair_SIS_assoc"/>
    <property type="match status" value="1"/>
</dbReference>
<evidence type="ECO:0000313" key="4">
    <source>
        <dbReference type="EMBL" id="SVB97345.1"/>
    </source>
</evidence>
<dbReference type="Pfam" id="PF00571">
    <property type="entry name" value="CBS"/>
    <property type="match status" value="2"/>
</dbReference>
<feature type="non-terminal residue" evidence="4">
    <location>
        <position position="1"/>
    </location>
</feature>
<evidence type="ECO:0000256" key="1">
    <source>
        <dbReference type="ARBA" id="ARBA00008165"/>
    </source>
</evidence>
<feature type="domain" description="SIS" evidence="3">
    <location>
        <begin position="1"/>
        <end position="98"/>
    </location>
</feature>
<dbReference type="SMART" id="SM00116">
    <property type="entry name" value="CBS"/>
    <property type="match status" value="2"/>
</dbReference>
<dbReference type="GO" id="GO:0005975">
    <property type="term" value="P:carbohydrate metabolic process"/>
    <property type="evidence" value="ECO:0007669"/>
    <property type="project" value="InterPro"/>
</dbReference>
<dbReference type="GO" id="GO:0097367">
    <property type="term" value="F:carbohydrate derivative binding"/>
    <property type="evidence" value="ECO:0007669"/>
    <property type="project" value="InterPro"/>
</dbReference>
<dbReference type="PROSITE" id="PS51371">
    <property type="entry name" value="CBS"/>
    <property type="match status" value="2"/>
</dbReference>
<evidence type="ECO:0008006" key="5">
    <source>
        <dbReference type="Google" id="ProtNLM"/>
    </source>
</evidence>
<dbReference type="NCBIfam" id="TIGR00393">
    <property type="entry name" value="kpsF"/>
    <property type="match status" value="1"/>
</dbReference>
<dbReference type="InterPro" id="IPR001347">
    <property type="entry name" value="SIS_dom"/>
</dbReference>
<dbReference type="Gene3D" id="3.40.50.10490">
    <property type="entry name" value="Glucose-6-phosphate isomerase like protein, domain 1"/>
    <property type="match status" value="1"/>
</dbReference>
<dbReference type="PROSITE" id="PS51464">
    <property type="entry name" value="SIS"/>
    <property type="match status" value="1"/>
</dbReference>
<dbReference type="InterPro" id="IPR004800">
    <property type="entry name" value="KdsD/KpsF-type"/>
</dbReference>
<dbReference type="InterPro" id="IPR000644">
    <property type="entry name" value="CBS_dom"/>
</dbReference>
<comment type="similarity">
    <text evidence="1">Belongs to the SIS family. GutQ/KpsF subfamily.</text>
</comment>
<dbReference type="AlphaFoldDB" id="A0A382IDC5"/>
<evidence type="ECO:0000259" key="2">
    <source>
        <dbReference type="PROSITE" id="PS51371"/>
    </source>
</evidence>